<dbReference type="EMBL" id="JACJPW010000039">
    <property type="protein sequence ID" value="MBD2182568.1"/>
    <property type="molecule type" value="Genomic_DNA"/>
</dbReference>
<dbReference type="Pfam" id="PF05757">
    <property type="entry name" value="PsbQ"/>
    <property type="match status" value="1"/>
</dbReference>
<accession>A0A926VG78</accession>
<sequence length="147" mass="16258">MTRYRSFLALVLAFLTAFLVSCGSPAAKTPPTYTADQTALIQDYVSRIETSRERLPELAKLIQDENWVFVKNFIRGPLGELRSRISVIQRNLLPNAKAKATELAKEVAENLIAIDEAAQKRDYKAAISSYGALQRNIDAFLSLAPGA</sequence>
<evidence type="ECO:0000256" key="3">
    <source>
        <dbReference type="ARBA" id="ARBA00023136"/>
    </source>
</evidence>
<feature type="signal peptide" evidence="4">
    <location>
        <begin position="1"/>
        <end position="26"/>
    </location>
</feature>
<dbReference type="PROSITE" id="PS51257">
    <property type="entry name" value="PROKAR_LIPOPROTEIN"/>
    <property type="match status" value="1"/>
</dbReference>
<comment type="subcellular location">
    <subcellularLocation>
        <location evidence="1">Membrane</location>
    </subcellularLocation>
</comment>
<dbReference type="InterPro" id="IPR023222">
    <property type="entry name" value="PsbQ-like_dom_sf"/>
</dbReference>
<evidence type="ECO:0000256" key="1">
    <source>
        <dbReference type="ARBA" id="ARBA00004370"/>
    </source>
</evidence>
<feature type="chain" id="PRO_5036766591" evidence="4">
    <location>
        <begin position="27"/>
        <end position="147"/>
    </location>
</feature>
<gene>
    <name evidence="5" type="primary">psbQ</name>
    <name evidence="5" type="ORF">H6G03_15925</name>
</gene>
<dbReference type="GO" id="GO:0005509">
    <property type="term" value="F:calcium ion binding"/>
    <property type="evidence" value="ECO:0007669"/>
    <property type="project" value="InterPro"/>
</dbReference>
<name>A0A926VG78_9CYAN</name>
<evidence type="ECO:0000313" key="5">
    <source>
        <dbReference type="EMBL" id="MBD2182568.1"/>
    </source>
</evidence>
<dbReference type="NCBIfam" id="TIGR03042">
    <property type="entry name" value="PS_II_psbQ_bact"/>
    <property type="match status" value="1"/>
</dbReference>
<dbReference type="RefSeq" id="WP_190465418.1">
    <property type="nucleotide sequence ID" value="NZ_JACJPW010000039.1"/>
</dbReference>
<dbReference type="AlphaFoldDB" id="A0A926VG78"/>
<dbReference type="InterPro" id="IPR017487">
    <property type="entry name" value="PSII_PsbQ_cyanobac"/>
</dbReference>
<organism evidence="5 6">
    <name type="scientific">Aerosakkonema funiforme FACHB-1375</name>
    <dbReference type="NCBI Taxonomy" id="2949571"/>
    <lineage>
        <taxon>Bacteria</taxon>
        <taxon>Bacillati</taxon>
        <taxon>Cyanobacteriota</taxon>
        <taxon>Cyanophyceae</taxon>
        <taxon>Oscillatoriophycideae</taxon>
        <taxon>Aerosakkonematales</taxon>
        <taxon>Aerosakkonemataceae</taxon>
        <taxon>Aerosakkonema</taxon>
    </lineage>
</organism>
<evidence type="ECO:0000256" key="2">
    <source>
        <dbReference type="ARBA" id="ARBA00023078"/>
    </source>
</evidence>
<dbReference type="Proteomes" id="UP000641646">
    <property type="component" value="Unassembled WGS sequence"/>
</dbReference>
<reference evidence="5" key="1">
    <citation type="journal article" date="2015" name="ISME J.">
        <title>Draft Genome Sequence of Streptomyces incarnatus NRRL8089, which Produces the Nucleoside Antibiotic Sinefungin.</title>
        <authorList>
            <person name="Oshima K."/>
            <person name="Hattori M."/>
            <person name="Shimizu H."/>
            <person name="Fukuda K."/>
            <person name="Nemoto M."/>
            <person name="Inagaki K."/>
            <person name="Tamura T."/>
        </authorList>
    </citation>
    <scope>NUCLEOTIDE SEQUENCE</scope>
    <source>
        <strain evidence="5">FACHB-1375</strain>
    </source>
</reference>
<keyword evidence="3" id="KW-0472">Membrane</keyword>
<keyword evidence="4" id="KW-0732">Signal</keyword>
<dbReference type="GO" id="GO:0015979">
    <property type="term" value="P:photosynthesis"/>
    <property type="evidence" value="ECO:0007669"/>
    <property type="project" value="InterPro"/>
</dbReference>
<dbReference type="InterPro" id="IPR008797">
    <property type="entry name" value="PSII_PsbQ"/>
</dbReference>
<comment type="caution">
    <text evidence="5">The sequence shown here is derived from an EMBL/GenBank/DDBJ whole genome shotgun (WGS) entry which is preliminary data.</text>
</comment>
<keyword evidence="6" id="KW-1185">Reference proteome</keyword>
<dbReference type="GO" id="GO:0019898">
    <property type="term" value="C:extrinsic component of membrane"/>
    <property type="evidence" value="ECO:0007669"/>
    <property type="project" value="InterPro"/>
</dbReference>
<keyword evidence="2" id="KW-0793">Thylakoid</keyword>
<dbReference type="GO" id="GO:0009654">
    <property type="term" value="C:photosystem II oxygen evolving complex"/>
    <property type="evidence" value="ECO:0007669"/>
    <property type="project" value="InterPro"/>
</dbReference>
<dbReference type="SUPFAM" id="SSF101112">
    <property type="entry name" value="Oxygen-evolving enhancer protein 3"/>
    <property type="match status" value="1"/>
</dbReference>
<evidence type="ECO:0000256" key="4">
    <source>
        <dbReference type="SAM" id="SignalP"/>
    </source>
</evidence>
<protein>
    <submittedName>
        <fullName evidence="5">Photosystem II protein PsbQ</fullName>
    </submittedName>
</protein>
<proteinExistence type="predicted"/>
<dbReference type="Gene3D" id="1.20.120.290">
    <property type="entry name" value="Oxygen-evolving enhancer protein 3 (PsbQ), four-helix up-down bundle"/>
    <property type="match status" value="1"/>
</dbReference>
<evidence type="ECO:0000313" key="6">
    <source>
        <dbReference type="Proteomes" id="UP000641646"/>
    </source>
</evidence>
<reference evidence="5" key="2">
    <citation type="submission" date="2020-08" db="EMBL/GenBank/DDBJ databases">
        <authorList>
            <person name="Chen M."/>
            <person name="Teng W."/>
            <person name="Zhao L."/>
            <person name="Hu C."/>
            <person name="Zhou Y."/>
            <person name="Han B."/>
            <person name="Song L."/>
            <person name="Shu W."/>
        </authorList>
    </citation>
    <scope>NUCLEOTIDE SEQUENCE</scope>
    <source>
        <strain evidence="5">FACHB-1375</strain>
    </source>
</reference>